<dbReference type="PROSITE" id="PS51464">
    <property type="entry name" value="SIS"/>
    <property type="match status" value="1"/>
</dbReference>
<gene>
    <name evidence="4" type="ORF">BN948_04102</name>
</gene>
<dbReference type="Gene3D" id="1.10.10.10">
    <property type="entry name" value="Winged helix-like DNA-binding domain superfamily/Winged helix DNA-binding domain"/>
    <property type="match status" value="1"/>
</dbReference>
<dbReference type="GO" id="GO:0097367">
    <property type="term" value="F:carbohydrate derivative binding"/>
    <property type="evidence" value="ECO:0007669"/>
    <property type="project" value="InterPro"/>
</dbReference>
<dbReference type="InterPro" id="IPR046348">
    <property type="entry name" value="SIS_dom_sf"/>
</dbReference>
<evidence type="ECO:0000259" key="3">
    <source>
        <dbReference type="PROSITE" id="PS51464"/>
    </source>
</evidence>
<dbReference type="RefSeq" id="WP_009519492.1">
    <property type="nucleotide sequence ID" value="NZ_CCAE010000049.1"/>
</dbReference>
<dbReference type="GO" id="GO:0003700">
    <property type="term" value="F:DNA-binding transcription factor activity"/>
    <property type="evidence" value="ECO:0007669"/>
    <property type="project" value="InterPro"/>
</dbReference>
<dbReference type="PANTHER" id="PTHR30514">
    <property type="entry name" value="GLUCOKINASE"/>
    <property type="match status" value="1"/>
</dbReference>
<evidence type="ECO:0000256" key="1">
    <source>
        <dbReference type="ARBA" id="ARBA00023152"/>
    </source>
</evidence>
<dbReference type="InterPro" id="IPR036388">
    <property type="entry name" value="WH-like_DNA-bd_sf"/>
</dbReference>
<dbReference type="Gene3D" id="3.40.50.10490">
    <property type="entry name" value="Glucose-6-phosphate isomerase like protein, domain 1"/>
    <property type="match status" value="1"/>
</dbReference>
<keyword evidence="5" id="KW-1185">Reference proteome</keyword>
<proteinExistence type="predicted"/>
<dbReference type="InterPro" id="IPR047640">
    <property type="entry name" value="RpiR-like"/>
</dbReference>
<feature type="domain" description="SIS" evidence="3">
    <location>
        <begin position="148"/>
        <end position="285"/>
    </location>
</feature>
<feature type="domain" description="HTH rpiR-type" evidence="2">
    <location>
        <begin position="18"/>
        <end position="94"/>
    </location>
</feature>
<name>A0A1L1PPG8_HYDIT</name>
<reference evidence="5" key="1">
    <citation type="submission" date="2014-11" db="EMBL/GenBank/DDBJ databases">
        <title>Draft genome sequence of Hydrogenophaga intermedia S1.</title>
        <authorList>
            <person name="Gan H.M."/>
            <person name="Chew T.H."/>
            <person name="Stolz A."/>
        </authorList>
    </citation>
    <scope>NUCLEOTIDE SEQUENCE [LARGE SCALE GENOMIC DNA]</scope>
    <source>
        <strain evidence="5">S1</strain>
    </source>
</reference>
<accession>A0A1L1PPG8</accession>
<keyword evidence="1" id="KW-0324">Glycolysis</keyword>
<sequence length="306" mass="32304">MPKPAPPVASTVDELRALVVAINRGDASVSLGGKALAVLARLVEQPKDVALSTITELGDRMGVNPSTLTRLATRLGFAGFADFQAVFREHAMQGGPHFYTQQAHRLLEDASAESPRTARGVVAKLAQESIRNVDAFLGQLDEAELAKAARLLARAPHVRILGLRQMHSIASFLTYGLGMLRAEVSLADGPGLGVAESLAQMSRGDALIVSSVAPYTRMVADVARAAADAGVHVIAITDTRASPLAPPARHAFFIPHDSSFISNSIGAYVVFCEGLINLVARELGDKALQALARREGFIAELGIETG</sequence>
<dbReference type="PROSITE" id="PS51071">
    <property type="entry name" value="HTH_RPIR"/>
    <property type="match status" value="1"/>
</dbReference>
<dbReference type="AlphaFoldDB" id="A0A1L1PPG8"/>
<dbReference type="GO" id="GO:0006096">
    <property type="term" value="P:glycolytic process"/>
    <property type="evidence" value="ECO:0007669"/>
    <property type="project" value="UniProtKB-KW"/>
</dbReference>
<dbReference type="SUPFAM" id="SSF53697">
    <property type="entry name" value="SIS domain"/>
    <property type="match status" value="1"/>
</dbReference>
<dbReference type="PANTHER" id="PTHR30514:SF18">
    <property type="entry name" value="RPIR-FAMILY TRANSCRIPTIONAL REGULATOR"/>
    <property type="match status" value="1"/>
</dbReference>
<dbReference type="Pfam" id="PF01380">
    <property type="entry name" value="SIS"/>
    <property type="match status" value="1"/>
</dbReference>
<dbReference type="InterPro" id="IPR000281">
    <property type="entry name" value="HTH_RpiR"/>
</dbReference>
<dbReference type="SUPFAM" id="SSF46689">
    <property type="entry name" value="Homeodomain-like"/>
    <property type="match status" value="1"/>
</dbReference>
<evidence type="ECO:0000259" key="2">
    <source>
        <dbReference type="PROSITE" id="PS51071"/>
    </source>
</evidence>
<protein>
    <submittedName>
        <fullName evidence="4">Transcription regulator protein</fullName>
    </submittedName>
</protein>
<dbReference type="Proteomes" id="UP000028878">
    <property type="component" value="Unassembled WGS sequence"/>
</dbReference>
<evidence type="ECO:0000313" key="5">
    <source>
        <dbReference type="Proteomes" id="UP000028878"/>
    </source>
</evidence>
<dbReference type="InterPro" id="IPR009057">
    <property type="entry name" value="Homeodomain-like_sf"/>
</dbReference>
<dbReference type="EMBL" id="CCAE010000049">
    <property type="protein sequence ID" value="CDN89663.1"/>
    <property type="molecule type" value="Genomic_DNA"/>
</dbReference>
<evidence type="ECO:0000313" key="4">
    <source>
        <dbReference type="EMBL" id="CDN89663.1"/>
    </source>
</evidence>
<organism evidence="4 5">
    <name type="scientific">Hydrogenophaga intermedia</name>
    <dbReference type="NCBI Taxonomy" id="65786"/>
    <lineage>
        <taxon>Bacteria</taxon>
        <taxon>Pseudomonadati</taxon>
        <taxon>Pseudomonadota</taxon>
        <taxon>Betaproteobacteria</taxon>
        <taxon>Burkholderiales</taxon>
        <taxon>Comamonadaceae</taxon>
        <taxon>Hydrogenophaga</taxon>
    </lineage>
</organism>
<dbReference type="GO" id="GO:0003677">
    <property type="term" value="F:DNA binding"/>
    <property type="evidence" value="ECO:0007669"/>
    <property type="project" value="InterPro"/>
</dbReference>
<dbReference type="InterPro" id="IPR001347">
    <property type="entry name" value="SIS_dom"/>
</dbReference>